<gene>
    <name evidence="1" type="ORF">HMSLTHF_02530</name>
</gene>
<name>A0A6F8SQK8_9GAMM</name>
<accession>A0A6F8SQK8</accession>
<organism evidence="1 2">
    <name type="scientific">Vreelandella aquamarina</name>
    <dbReference type="NCBI Taxonomy" id="77097"/>
    <lineage>
        <taxon>Bacteria</taxon>
        <taxon>Pseudomonadati</taxon>
        <taxon>Pseudomonadota</taxon>
        <taxon>Gammaproteobacteria</taxon>
        <taxon>Oceanospirillales</taxon>
        <taxon>Halomonadaceae</taxon>
        <taxon>Vreelandella</taxon>
    </lineage>
</organism>
<dbReference type="Proteomes" id="UP000503197">
    <property type="component" value="Chromosome"/>
</dbReference>
<dbReference type="EMBL" id="AP022821">
    <property type="protein sequence ID" value="BCA90478.1"/>
    <property type="molecule type" value="Genomic_DNA"/>
</dbReference>
<protein>
    <submittedName>
        <fullName evidence="1">Uncharacterized protein</fullName>
    </submittedName>
</protein>
<dbReference type="AlphaFoldDB" id="A0A6F8SQK8"/>
<dbReference type="RefSeq" id="WP_058578204.1">
    <property type="nucleotide sequence ID" value="NZ_AP022821.1"/>
</dbReference>
<proteinExistence type="predicted"/>
<evidence type="ECO:0000313" key="1">
    <source>
        <dbReference type="EMBL" id="BCA90478.1"/>
    </source>
</evidence>
<reference evidence="1 2" key="1">
    <citation type="submission" date="2020-02" db="EMBL/GenBank/DDBJ databases">
        <title>Complete Genome Sequence of Halomonas meridiana strain BAA-801, Isolated from Deep Sea Thermal Vent.</title>
        <authorList>
            <person name="Takahashi Y."/>
            <person name="Takahashi H."/>
            <person name="Galipon J."/>
            <person name="Arakawa K."/>
        </authorList>
    </citation>
    <scope>NUCLEOTIDE SEQUENCE [LARGE SCALE GENOMIC DNA]</scope>
    <source>
        <strain evidence="1 2">Slthf1</strain>
    </source>
</reference>
<evidence type="ECO:0000313" key="2">
    <source>
        <dbReference type="Proteomes" id="UP000503197"/>
    </source>
</evidence>
<sequence length="188" mass="21500">MNSDFMNLARKSQCESHNQPSDDLFWLARPSIRAQDALYLLANIQPSSFINTLERLHPWQVDALEVVFRLMQEEGIEKHEKPYLQWLKWADNHTELDFPMMTKRIKKILRAIDANIQHEADSAMPEELAIALDAWRSVSPHLPAGKAVKAALDEWLVRHQPGLSKEARSRIAIIANWNKRGGATSVGK</sequence>